<evidence type="ECO:0000256" key="8">
    <source>
        <dbReference type="ARBA" id="ARBA00032707"/>
    </source>
</evidence>
<accession>A0A508B4C0</accession>
<comment type="subcellular location">
    <subcellularLocation>
        <location evidence="1">Cell membrane</location>
        <topology evidence="1">Multi-pass membrane protein</topology>
    </subcellularLocation>
</comment>
<dbReference type="GO" id="GO:0005886">
    <property type="term" value="C:plasma membrane"/>
    <property type="evidence" value="ECO:0007669"/>
    <property type="project" value="UniProtKB-SubCell"/>
</dbReference>
<dbReference type="PANTHER" id="PTHR14969">
    <property type="entry name" value="SPHINGOSINE-1-PHOSPHATE PHOSPHOHYDROLASE"/>
    <property type="match status" value="1"/>
</dbReference>
<dbReference type="CDD" id="cd03392">
    <property type="entry name" value="PAP2_like_2"/>
    <property type="match status" value="1"/>
</dbReference>
<dbReference type="PANTHER" id="PTHR14969:SF62">
    <property type="entry name" value="DECAPRENYLPHOSPHORYL-5-PHOSPHORIBOSE PHOSPHATASE RV3807C-RELATED"/>
    <property type="match status" value="1"/>
</dbReference>
<dbReference type="EC" id="3.6.1.27" evidence="2"/>
<evidence type="ECO:0000256" key="3">
    <source>
        <dbReference type="ARBA" id="ARBA00022475"/>
    </source>
</evidence>
<evidence type="ECO:0000313" key="12">
    <source>
        <dbReference type="Proteomes" id="UP000320431"/>
    </source>
</evidence>
<dbReference type="Proteomes" id="UP000320431">
    <property type="component" value="Unassembled WGS sequence"/>
</dbReference>
<dbReference type="InterPro" id="IPR000326">
    <property type="entry name" value="PAP2/HPO"/>
</dbReference>
<protein>
    <recommendedName>
        <fullName evidence="2">undecaprenyl-diphosphate phosphatase</fullName>
        <ecNumber evidence="2">3.6.1.27</ecNumber>
    </recommendedName>
    <alternativeName>
        <fullName evidence="8">Undecaprenyl pyrophosphate phosphatase</fullName>
    </alternativeName>
</protein>
<comment type="caution">
    <text evidence="11">The sequence shown here is derived from an EMBL/GenBank/DDBJ whole genome shotgun (WGS) entry which is preliminary data.</text>
</comment>
<dbReference type="EMBL" id="VICD02000105">
    <property type="protein sequence ID" value="KAB8192525.1"/>
    <property type="molecule type" value="Genomic_DNA"/>
</dbReference>
<proteinExistence type="predicted"/>
<dbReference type="SMART" id="SM00014">
    <property type="entry name" value="acidPPc"/>
    <property type="match status" value="1"/>
</dbReference>
<keyword evidence="5" id="KW-0378">Hydrolase</keyword>
<dbReference type="SUPFAM" id="SSF48317">
    <property type="entry name" value="Acid phosphatase/Vanadium-dependent haloperoxidase"/>
    <property type="match status" value="1"/>
</dbReference>
<evidence type="ECO:0000313" key="11">
    <source>
        <dbReference type="EMBL" id="KAB8192525.1"/>
    </source>
</evidence>
<dbReference type="Gene3D" id="1.20.144.10">
    <property type="entry name" value="Phosphatidic acid phosphatase type 2/haloperoxidase"/>
    <property type="match status" value="1"/>
</dbReference>
<evidence type="ECO:0000259" key="10">
    <source>
        <dbReference type="SMART" id="SM00014"/>
    </source>
</evidence>
<comment type="catalytic activity">
    <reaction evidence="9">
        <text>di-trans,octa-cis-undecaprenyl diphosphate + H2O = di-trans,octa-cis-undecaprenyl phosphate + phosphate + H(+)</text>
        <dbReference type="Rhea" id="RHEA:28094"/>
        <dbReference type="ChEBI" id="CHEBI:15377"/>
        <dbReference type="ChEBI" id="CHEBI:15378"/>
        <dbReference type="ChEBI" id="CHEBI:43474"/>
        <dbReference type="ChEBI" id="CHEBI:58405"/>
        <dbReference type="ChEBI" id="CHEBI:60392"/>
        <dbReference type="EC" id="3.6.1.27"/>
    </reaction>
</comment>
<organism evidence="11 12">
    <name type="scientific">Marilutibacter maris</name>
    <dbReference type="NCBI Taxonomy" id="1605891"/>
    <lineage>
        <taxon>Bacteria</taxon>
        <taxon>Pseudomonadati</taxon>
        <taxon>Pseudomonadota</taxon>
        <taxon>Gammaproteobacteria</taxon>
        <taxon>Lysobacterales</taxon>
        <taxon>Lysobacteraceae</taxon>
        <taxon>Marilutibacter</taxon>
    </lineage>
</organism>
<dbReference type="InterPro" id="IPR036938">
    <property type="entry name" value="PAP2/HPO_sf"/>
</dbReference>
<keyword evidence="7" id="KW-0472">Membrane</keyword>
<evidence type="ECO:0000256" key="2">
    <source>
        <dbReference type="ARBA" id="ARBA00012374"/>
    </source>
</evidence>
<dbReference type="AlphaFoldDB" id="A0A508B4C0"/>
<evidence type="ECO:0000256" key="1">
    <source>
        <dbReference type="ARBA" id="ARBA00004651"/>
    </source>
</evidence>
<reference evidence="11 12" key="1">
    <citation type="submission" date="2019-10" db="EMBL/GenBank/DDBJ databases">
        <title>Lysobacter alkalisoli sp. nov., isolated from saline-alkaline soil.</title>
        <authorList>
            <person name="Sun J.-Q."/>
        </authorList>
    </citation>
    <scope>NUCLEOTIDE SEQUENCE [LARGE SCALE GENOMIC DNA]</scope>
    <source>
        <strain evidence="11 12">KCTC 42381</strain>
    </source>
</reference>
<evidence type="ECO:0000256" key="7">
    <source>
        <dbReference type="ARBA" id="ARBA00023136"/>
    </source>
</evidence>
<evidence type="ECO:0000256" key="9">
    <source>
        <dbReference type="ARBA" id="ARBA00047594"/>
    </source>
</evidence>
<dbReference type="Pfam" id="PF01569">
    <property type="entry name" value="PAP2"/>
    <property type="match status" value="1"/>
</dbReference>
<keyword evidence="4" id="KW-0812">Transmembrane</keyword>
<name>A0A508B4C0_9GAMM</name>
<evidence type="ECO:0000256" key="6">
    <source>
        <dbReference type="ARBA" id="ARBA00022989"/>
    </source>
</evidence>
<feature type="domain" description="Phosphatidic acid phosphatase type 2/haloperoxidase" evidence="10">
    <location>
        <begin position="130"/>
        <end position="239"/>
    </location>
</feature>
<gene>
    <name evidence="11" type="ORF">FKV24_007140</name>
</gene>
<dbReference type="GO" id="GO:0050380">
    <property type="term" value="F:undecaprenyl-diphosphatase activity"/>
    <property type="evidence" value="ECO:0007669"/>
    <property type="project" value="UniProtKB-EC"/>
</dbReference>
<keyword evidence="3" id="KW-1003">Cell membrane</keyword>
<evidence type="ECO:0000256" key="4">
    <source>
        <dbReference type="ARBA" id="ARBA00022692"/>
    </source>
</evidence>
<dbReference type="RefSeq" id="WP_141481890.1">
    <property type="nucleotide sequence ID" value="NZ_VICD02000105.1"/>
</dbReference>
<evidence type="ECO:0000256" key="5">
    <source>
        <dbReference type="ARBA" id="ARBA00022801"/>
    </source>
</evidence>
<sequence>MPDPRARDGALPPSPDAQTSDEGLRHPWRTLGGATAGLVRFVFRHWRRLALAFVGVLLPLWGFAELAEEIHEHGTAGFDEPILRALQQQHGPALDRFFVAISQLGYQYGVVPFDILLVLALSLRRHLREAIFAGLALAGSGLLNVATKLLFARERPDLWLSIAPEHNYSFPSGHAMGSMTLAWVLILLAWPTRARWWTIAAALSFAWLVGVSRLYLGVHFPTDILAGWAAASLWVVSVYLVAFHGARPWGRTRD</sequence>
<keyword evidence="6" id="KW-1133">Transmembrane helix</keyword>